<evidence type="ECO:0000256" key="5">
    <source>
        <dbReference type="ARBA" id="ARBA00012438"/>
    </source>
</evidence>
<evidence type="ECO:0000256" key="18">
    <source>
        <dbReference type="ARBA" id="ARBA00023004"/>
    </source>
</evidence>
<evidence type="ECO:0000256" key="1">
    <source>
        <dbReference type="ARBA" id="ARBA00000085"/>
    </source>
</evidence>
<dbReference type="PANTHER" id="PTHR24421:SF37">
    <property type="entry name" value="SENSOR HISTIDINE KINASE NARS"/>
    <property type="match status" value="1"/>
</dbReference>
<evidence type="ECO:0000256" key="9">
    <source>
        <dbReference type="ARBA" id="ARBA00022490"/>
    </source>
</evidence>
<evidence type="ECO:0000256" key="17">
    <source>
        <dbReference type="ARBA" id="ARBA00022989"/>
    </source>
</evidence>
<feature type="transmembrane region" description="Helical" evidence="26">
    <location>
        <begin position="45"/>
        <end position="65"/>
    </location>
</feature>
<evidence type="ECO:0000256" key="4">
    <source>
        <dbReference type="ARBA" id="ARBA00004651"/>
    </source>
</evidence>
<organism evidence="29 30">
    <name type="scientific">Paenibacillus faecis</name>
    <dbReference type="NCBI Taxonomy" id="862114"/>
    <lineage>
        <taxon>Bacteria</taxon>
        <taxon>Bacillati</taxon>
        <taxon>Bacillota</taxon>
        <taxon>Bacilli</taxon>
        <taxon>Bacillales</taxon>
        <taxon>Paenibacillaceae</taxon>
        <taxon>Paenibacillus</taxon>
    </lineage>
</organism>
<keyword evidence="12 26" id="KW-0812">Transmembrane</keyword>
<protein>
    <recommendedName>
        <fullName evidence="6">Oxygen sensor histidine kinase NreB</fullName>
        <ecNumber evidence="5">2.7.13.3</ecNumber>
    </recommendedName>
    <alternativeName>
        <fullName evidence="23">Nitrogen regulation protein B</fullName>
    </alternativeName>
</protein>
<dbReference type="PROSITE" id="PS50885">
    <property type="entry name" value="HAMP"/>
    <property type="match status" value="1"/>
</dbReference>
<dbReference type="InterPro" id="IPR003594">
    <property type="entry name" value="HATPase_dom"/>
</dbReference>
<feature type="domain" description="HAMP" evidence="28">
    <location>
        <begin position="66"/>
        <end position="118"/>
    </location>
</feature>
<gene>
    <name evidence="29" type="ORF">FRY98_04990</name>
</gene>
<dbReference type="GO" id="GO:0046983">
    <property type="term" value="F:protein dimerization activity"/>
    <property type="evidence" value="ECO:0007669"/>
    <property type="project" value="InterPro"/>
</dbReference>
<keyword evidence="10" id="KW-0597">Phosphoprotein</keyword>
<keyword evidence="7" id="KW-1003">Cell membrane</keyword>
<comment type="caution">
    <text evidence="29">The sequence shown here is derived from an EMBL/GenBank/DDBJ whole genome shotgun (WGS) entry which is preliminary data.</text>
</comment>
<dbReference type="Pfam" id="PF07730">
    <property type="entry name" value="HisKA_3"/>
    <property type="match status" value="1"/>
</dbReference>
<dbReference type="InterPro" id="IPR005467">
    <property type="entry name" value="His_kinase_dom"/>
</dbReference>
<dbReference type="GO" id="GO:0046872">
    <property type="term" value="F:metal ion binding"/>
    <property type="evidence" value="ECO:0007669"/>
    <property type="project" value="UniProtKB-KW"/>
</dbReference>
<evidence type="ECO:0000256" key="11">
    <source>
        <dbReference type="ARBA" id="ARBA00022679"/>
    </source>
</evidence>
<evidence type="ECO:0000256" key="6">
    <source>
        <dbReference type="ARBA" id="ARBA00017322"/>
    </source>
</evidence>
<keyword evidence="21 26" id="KW-0472">Membrane</keyword>
<keyword evidence="11" id="KW-0808">Transferase</keyword>
<evidence type="ECO:0000256" key="2">
    <source>
        <dbReference type="ARBA" id="ARBA00001966"/>
    </source>
</evidence>
<comment type="catalytic activity">
    <reaction evidence="1">
        <text>ATP + protein L-histidine = ADP + protein N-phospho-L-histidine.</text>
        <dbReference type="EC" id="2.7.13.3"/>
    </reaction>
</comment>
<dbReference type="InterPro" id="IPR036890">
    <property type="entry name" value="HATPase_C_sf"/>
</dbReference>
<name>A0A5D0CYD0_9BACL</name>
<evidence type="ECO:0000256" key="21">
    <source>
        <dbReference type="ARBA" id="ARBA00023136"/>
    </source>
</evidence>
<evidence type="ECO:0000256" key="25">
    <source>
        <dbReference type="SAM" id="MobiDB-lite"/>
    </source>
</evidence>
<dbReference type="PANTHER" id="PTHR24421">
    <property type="entry name" value="NITRATE/NITRITE SENSOR PROTEIN NARX-RELATED"/>
    <property type="match status" value="1"/>
</dbReference>
<dbReference type="EC" id="2.7.13.3" evidence="5"/>
<keyword evidence="17 26" id="KW-1133">Transmembrane helix</keyword>
<dbReference type="Gene3D" id="1.20.5.1930">
    <property type="match status" value="1"/>
</dbReference>
<keyword evidence="8" id="KW-0004">4Fe-4S</keyword>
<dbReference type="PRINTS" id="PR00344">
    <property type="entry name" value="BCTRLSENSOR"/>
</dbReference>
<evidence type="ECO:0000256" key="14">
    <source>
        <dbReference type="ARBA" id="ARBA00022741"/>
    </source>
</evidence>
<dbReference type="GO" id="GO:0005524">
    <property type="term" value="F:ATP binding"/>
    <property type="evidence" value="ECO:0007669"/>
    <property type="project" value="UniProtKB-KW"/>
</dbReference>
<evidence type="ECO:0000256" key="15">
    <source>
        <dbReference type="ARBA" id="ARBA00022777"/>
    </source>
</evidence>
<accession>A0A5D0CYD0</accession>
<evidence type="ECO:0000256" key="16">
    <source>
        <dbReference type="ARBA" id="ARBA00022840"/>
    </source>
</evidence>
<dbReference type="PROSITE" id="PS50109">
    <property type="entry name" value="HIS_KIN"/>
    <property type="match status" value="1"/>
</dbReference>
<evidence type="ECO:0000256" key="7">
    <source>
        <dbReference type="ARBA" id="ARBA00022475"/>
    </source>
</evidence>
<evidence type="ECO:0000256" key="23">
    <source>
        <dbReference type="ARBA" id="ARBA00030800"/>
    </source>
</evidence>
<keyword evidence="18" id="KW-0408">Iron</keyword>
<keyword evidence="15 29" id="KW-0418">Kinase</keyword>
<dbReference type="GO" id="GO:0005737">
    <property type="term" value="C:cytoplasm"/>
    <property type="evidence" value="ECO:0007669"/>
    <property type="project" value="UniProtKB-SubCell"/>
</dbReference>
<keyword evidence="14" id="KW-0547">Nucleotide-binding</keyword>
<dbReference type="GO" id="GO:0005886">
    <property type="term" value="C:plasma membrane"/>
    <property type="evidence" value="ECO:0007669"/>
    <property type="project" value="UniProtKB-SubCell"/>
</dbReference>
<comment type="subcellular location">
    <subcellularLocation>
        <location evidence="4">Cell membrane</location>
        <topology evidence="4">Multi-pass membrane protein</topology>
    </subcellularLocation>
    <subcellularLocation>
        <location evidence="3">Cytoplasm</location>
    </subcellularLocation>
</comment>
<dbReference type="GO" id="GO:0000155">
    <property type="term" value="F:phosphorelay sensor kinase activity"/>
    <property type="evidence" value="ECO:0007669"/>
    <property type="project" value="InterPro"/>
</dbReference>
<evidence type="ECO:0000256" key="3">
    <source>
        <dbReference type="ARBA" id="ARBA00004496"/>
    </source>
</evidence>
<reference evidence="29 30" key="1">
    <citation type="submission" date="2019-08" db="EMBL/GenBank/DDBJ databases">
        <title>Genome sequencing of Paenibacillus faecis DSM 23593(T).</title>
        <authorList>
            <person name="Kook J.-K."/>
            <person name="Park S.-N."/>
            <person name="Lim Y.K."/>
        </authorList>
    </citation>
    <scope>NUCLEOTIDE SEQUENCE [LARGE SCALE GENOMIC DNA]</scope>
    <source>
        <strain evidence="29 30">DSM 23593</strain>
    </source>
</reference>
<sequence length="356" mass="39838">MIVQRILKNTKWELLLFFLMTGSLAAIVRYVGTVTGVIVVLEPRLWLYDMVGVVVLTLIIGYIAGRRIQGRIDLLHLNMLQVAKGNLSVRMPETVDQTFAGAYQEFNNMMNAMEKKLQLLQQLGEKEVMEKEQAAEMAVLEERRRLARDLHDTVSQQLFAIHMAASSLPKVLENNEQQAQAVMDQLIQMSNTAQKQMRALIAQLRPMELVGKTLSEALDAWFPDYCRQNGLKGIKDMDLQGDMSEAKEHQLFLIIQEAMANIVKHAGAQLVSLSLREGPRQVVLSISDDGQGFSGTSQKQGSYGLTTMRERAEKLGGQVEIISKPGAGTTIRVHIPKFEDAKGESGNERKDQSDDR</sequence>
<keyword evidence="19" id="KW-0902">Two-component regulatory system</keyword>
<dbReference type="Gene3D" id="3.30.565.10">
    <property type="entry name" value="Histidine kinase-like ATPase, C-terminal domain"/>
    <property type="match status" value="1"/>
</dbReference>
<dbReference type="InterPro" id="IPR011712">
    <property type="entry name" value="Sig_transdc_His_kin_sub3_dim/P"/>
</dbReference>
<evidence type="ECO:0000256" key="8">
    <source>
        <dbReference type="ARBA" id="ARBA00022485"/>
    </source>
</evidence>
<evidence type="ECO:0000256" key="22">
    <source>
        <dbReference type="ARBA" id="ARBA00024827"/>
    </source>
</evidence>
<keyword evidence="24" id="KW-0175">Coiled coil</keyword>
<dbReference type="AlphaFoldDB" id="A0A5D0CYD0"/>
<evidence type="ECO:0000256" key="20">
    <source>
        <dbReference type="ARBA" id="ARBA00023014"/>
    </source>
</evidence>
<evidence type="ECO:0000259" key="27">
    <source>
        <dbReference type="PROSITE" id="PS50109"/>
    </source>
</evidence>
<dbReference type="InterPro" id="IPR004358">
    <property type="entry name" value="Sig_transdc_His_kin-like_C"/>
</dbReference>
<dbReference type="Gene3D" id="6.10.340.10">
    <property type="match status" value="1"/>
</dbReference>
<evidence type="ECO:0000313" key="29">
    <source>
        <dbReference type="EMBL" id="TYA15021.1"/>
    </source>
</evidence>
<dbReference type="CDD" id="cd16917">
    <property type="entry name" value="HATPase_UhpB-NarQ-NarX-like"/>
    <property type="match status" value="1"/>
</dbReference>
<dbReference type="EMBL" id="VSDO01000001">
    <property type="protein sequence ID" value="TYA15021.1"/>
    <property type="molecule type" value="Genomic_DNA"/>
</dbReference>
<comment type="function">
    <text evidence="22">Member of the two-component regulatory system NreB/NreC involved in the control of dissimilatory nitrate/nitrite reduction in response to oxygen. NreB functions as a direct oxygen sensor histidine kinase which is autophosphorylated, in the absence of oxygen, probably at the conserved histidine residue, and transfers its phosphate group probably to a conserved aspartate residue of NreC. NreB/NreC activates the expression of the nitrate (narGHJI) and nitrite (nir) reductase operons, as well as the putative nitrate transporter gene narT.</text>
</comment>
<dbReference type="SMART" id="SM00387">
    <property type="entry name" value="HATPase_c"/>
    <property type="match status" value="1"/>
</dbReference>
<comment type="cofactor">
    <cofactor evidence="2">
        <name>[4Fe-4S] cluster</name>
        <dbReference type="ChEBI" id="CHEBI:49883"/>
    </cofactor>
</comment>
<feature type="domain" description="Histidine kinase" evidence="27">
    <location>
        <begin position="145"/>
        <end position="339"/>
    </location>
</feature>
<dbReference type="Pfam" id="PF02518">
    <property type="entry name" value="HATPase_c"/>
    <property type="match status" value="1"/>
</dbReference>
<evidence type="ECO:0000259" key="28">
    <source>
        <dbReference type="PROSITE" id="PS50885"/>
    </source>
</evidence>
<evidence type="ECO:0000256" key="13">
    <source>
        <dbReference type="ARBA" id="ARBA00022723"/>
    </source>
</evidence>
<evidence type="ECO:0000256" key="26">
    <source>
        <dbReference type="SAM" id="Phobius"/>
    </source>
</evidence>
<dbReference type="SUPFAM" id="SSF55874">
    <property type="entry name" value="ATPase domain of HSP90 chaperone/DNA topoisomerase II/histidine kinase"/>
    <property type="match status" value="1"/>
</dbReference>
<evidence type="ECO:0000256" key="24">
    <source>
        <dbReference type="SAM" id="Coils"/>
    </source>
</evidence>
<dbReference type="InterPro" id="IPR050482">
    <property type="entry name" value="Sensor_HK_TwoCompSys"/>
</dbReference>
<keyword evidence="13" id="KW-0479">Metal-binding</keyword>
<evidence type="ECO:0000313" key="30">
    <source>
        <dbReference type="Proteomes" id="UP000325218"/>
    </source>
</evidence>
<dbReference type="GO" id="GO:0051539">
    <property type="term" value="F:4 iron, 4 sulfur cluster binding"/>
    <property type="evidence" value="ECO:0007669"/>
    <property type="project" value="UniProtKB-KW"/>
</dbReference>
<keyword evidence="30" id="KW-1185">Reference proteome</keyword>
<dbReference type="OrthoDB" id="9795828at2"/>
<feature type="region of interest" description="Disordered" evidence="25">
    <location>
        <begin position="336"/>
        <end position="356"/>
    </location>
</feature>
<dbReference type="InterPro" id="IPR003660">
    <property type="entry name" value="HAMP_dom"/>
</dbReference>
<feature type="coiled-coil region" evidence="24">
    <location>
        <begin position="172"/>
        <end position="203"/>
    </location>
</feature>
<feature type="transmembrane region" description="Helical" evidence="26">
    <location>
        <begin position="12"/>
        <end position="39"/>
    </location>
</feature>
<proteinExistence type="predicted"/>
<keyword evidence="20" id="KW-0411">Iron-sulfur</keyword>
<dbReference type="Proteomes" id="UP000325218">
    <property type="component" value="Unassembled WGS sequence"/>
</dbReference>
<evidence type="ECO:0000256" key="12">
    <source>
        <dbReference type="ARBA" id="ARBA00022692"/>
    </source>
</evidence>
<dbReference type="RefSeq" id="WP_148450613.1">
    <property type="nucleotide sequence ID" value="NZ_VSDO01000001.1"/>
</dbReference>
<evidence type="ECO:0000256" key="10">
    <source>
        <dbReference type="ARBA" id="ARBA00022553"/>
    </source>
</evidence>
<keyword evidence="16" id="KW-0067">ATP-binding</keyword>
<evidence type="ECO:0000256" key="19">
    <source>
        <dbReference type="ARBA" id="ARBA00023012"/>
    </source>
</evidence>
<keyword evidence="9" id="KW-0963">Cytoplasm</keyword>